<dbReference type="AlphaFoldDB" id="A0A930UG47"/>
<dbReference type="Proteomes" id="UP000604381">
    <property type="component" value="Unassembled WGS sequence"/>
</dbReference>
<feature type="signal peptide" evidence="6">
    <location>
        <begin position="1"/>
        <end position="45"/>
    </location>
</feature>
<keyword evidence="2 5" id="KW-0479">Metal-binding</keyword>
<accession>A0A930UG47</accession>
<name>A0A930UG47_9GAMM</name>
<comment type="catalytic activity">
    <reaction evidence="5">
        <text>L-methionyl-[protein] + a quinone + H2O = L-methionyl-(R)-S-oxide-[protein] + a quinol</text>
        <dbReference type="Rhea" id="RHEA:51296"/>
        <dbReference type="Rhea" id="RHEA-COMP:12313"/>
        <dbReference type="Rhea" id="RHEA-COMP:12314"/>
        <dbReference type="ChEBI" id="CHEBI:15377"/>
        <dbReference type="ChEBI" id="CHEBI:16044"/>
        <dbReference type="ChEBI" id="CHEBI:24646"/>
        <dbReference type="ChEBI" id="CHEBI:45764"/>
        <dbReference type="ChEBI" id="CHEBI:132124"/>
    </reaction>
</comment>
<keyword evidence="3 5" id="KW-0732">Signal</keyword>
<evidence type="ECO:0000313" key="9">
    <source>
        <dbReference type="Proteomes" id="UP000604381"/>
    </source>
</evidence>
<dbReference type="InterPro" id="IPR036374">
    <property type="entry name" value="OxRdtase_Mopterin-bd_sf"/>
</dbReference>
<organism evidence="8 9">
    <name type="scientific">Candidatus Amphirhobacter heronislandensis</name>
    <dbReference type="NCBI Taxonomy" id="1732024"/>
    <lineage>
        <taxon>Bacteria</taxon>
        <taxon>Pseudomonadati</taxon>
        <taxon>Pseudomonadota</taxon>
        <taxon>Gammaproteobacteria</taxon>
        <taxon>Candidatus Tethybacterales</taxon>
        <taxon>Candidatus Tethybacteraceae</taxon>
        <taxon>Candidatus Amphirhobacter</taxon>
    </lineage>
</organism>
<evidence type="ECO:0000256" key="1">
    <source>
        <dbReference type="ARBA" id="ARBA00022505"/>
    </source>
</evidence>
<comment type="caution">
    <text evidence="8">The sequence shown here is derived from an EMBL/GenBank/DDBJ whole genome shotgun (WGS) entry which is preliminary data.</text>
</comment>
<comment type="PTM">
    <text evidence="5">Predicted to be exported by the Tat system. The position of the signal peptide cleavage has not been experimentally proven.</text>
</comment>
<dbReference type="HAMAP" id="MF_01206">
    <property type="entry name" value="MsrP"/>
    <property type="match status" value="1"/>
</dbReference>
<dbReference type="PANTHER" id="PTHR43032">
    <property type="entry name" value="PROTEIN-METHIONINE-SULFOXIDE REDUCTASE"/>
    <property type="match status" value="1"/>
</dbReference>
<evidence type="ECO:0000256" key="6">
    <source>
        <dbReference type="SAM" id="SignalP"/>
    </source>
</evidence>
<evidence type="ECO:0000259" key="7">
    <source>
        <dbReference type="Pfam" id="PF00174"/>
    </source>
</evidence>
<feature type="binding site" evidence="5">
    <location>
        <position position="165"/>
    </location>
    <ligand>
        <name>Mo-molybdopterin</name>
        <dbReference type="ChEBI" id="CHEBI:71302"/>
    </ligand>
</feature>
<feature type="binding site" evidence="5">
    <location>
        <position position="218"/>
    </location>
    <ligand>
        <name>Mo-molybdopterin</name>
        <dbReference type="ChEBI" id="CHEBI:71302"/>
    </ligand>
</feature>
<evidence type="ECO:0000256" key="3">
    <source>
        <dbReference type="ARBA" id="ARBA00022729"/>
    </source>
</evidence>
<dbReference type="EMBL" id="JADHEI010000031">
    <property type="protein sequence ID" value="MBF2735063.1"/>
    <property type="molecule type" value="Genomic_DNA"/>
</dbReference>
<feature type="binding site" evidence="5">
    <location>
        <position position="72"/>
    </location>
    <ligand>
        <name>Mo-molybdopterin</name>
        <dbReference type="ChEBI" id="CHEBI:71302"/>
    </ligand>
</feature>
<evidence type="ECO:0000256" key="5">
    <source>
        <dbReference type="HAMAP-Rule" id="MF_01206"/>
    </source>
</evidence>
<dbReference type="SUPFAM" id="SSF56524">
    <property type="entry name" value="Oxidoreductase molybdopterin-binding domain"/>
    <property type="match status" value="1"/>
</dbReference>
<evidence type="ECO:0000256" key="4">
    <source>
        <dbReference type="ARBA" id="ARBA00023002"/>
    </source>
</evidence>
<dbReference type="GO" id="GO:0043546">
    <property type="term" value="F:molybdopterin cofactor binding"/>
    <property type="evidence" value="ECO:0007669"/>
    <property type="project" value="UniProtKB-UniRule"/>
</dbReference>
<dbReference type="PANTHER" id="PTHR43032:SF3">
    <property type="entry name" value="PROTEIN-METHIONINE-SULFOXIDE REDUCTASE CATALYTIC SUBUNIT MSRP"/>
    <property type="match status" value="1"/>
</dbReference>
<dbReference type="GO" id="GO:0030091">
    <property type="term" value="P:protein repair"/>
    <property type="evidence" value="ECO:0007669"/>
    <property type="project" value="UniProtKB-UniRule"/>
</dbReference>
<keyword evidence="1 5" id="KW-0500">Molybdenum</keyword>
<dbReference type="EC" id="1.8.5.-" evidence="5"/>
<dbReference type="Pfam" id="PF00174">
    <property type="entry name" value="Oxidored_molyb"/>
    <property type="match status" value="1"/>
</dbReference>
<comment type="catalytic activity">
    <reaction evidence="5">
        <text>L-methionyl-[protein] + a quinone + H2O = L-methionyl-(S)-S-oxide-[protein] + a quinol</text>
        <dbReference type="Rhea" id="RHEA:51292"/>
        <dbReference type="Rhea" id="RHEA-COMP:12313"/>
        <dbReference type="Rhea" id="RHEA-COMP:12315"/>
        <dbReference type="ChEBI" id="CHEBI:15377"/>
        <dbReference type="ChEBI" id="CHEBI:16044"/>
        <dbReference type="ChEBI" id="CHEBI:24646"/>
        <dbReference type="ChEBI" id="CHEBI:44120"/>
        <dbReference type="ChEBI" id="CHEBI:132124"/>
    </reaction>
</comment>
<keyword evidence="9" id="KW-1185">Reference proteome</keyword>
<gene>
    <name evidence="5 8" type="primary">msrP</name>
    <name evidence="8" type="ORF">ISN26_03100</name>
</gene>
<evidence type="ECO:0000313" key="8">
    <source>
        <dbReference type="EMBL" id="MBF2735063.1"/>
    </source>
</evidence>
<proteinExistence type="inferred from homology"/>
<dbReference type="InterPro" id="IPR006311">
    <property type="entry name" value="TAT_signal"/>
</dbReference>
<dbReference type="GO" id="GO:0046872">
    <property type="term" value="F:metal ion binding"/>
    <property type="evidence" value="ECO:0007669"/>
    <property type="project" value="UniProtKB-KW"/>
</dbReference>
<comment type="cofactor">
    <cofactor evidence="5">
        <name>Mo-molybdopterin</name>
        <dbReference type="ChEBI" id="CHEBI:71302"/>
    </cofactor>
    <text evidence="5">Binds 1 Mo-molybdopterin (Mo-MPT) cofactor per subunit.</text>
</comment>
<keyword evidence="4 5" id="KW-0560">Oxidoreductase</keyword>
<feature type="binding site" evidence="5">
    <location>
        <position position="213"/>
    </location>
    <ligand>
        <name>Mo-molybdopterin</name>
        <dbReference type="ChEBI" id="CHEBI:71302"/>
    </ligand>
</feature>
<feature type="binding site" evidence="5">
    <location>
        <begin position="75"/>
        <end position="76"/>
    </location>
    <ligand>
        <name>Mo-molybdopterin</name>
        <dbReference type="ChEBI" id="CHEBI:71302"/>
    </ligand>
</feature>
<comment type="subunit">
    <text evidence="5">Heterodimer of a catalytic subunit (MsrP) and a heme-binding subunit (MsrQ).</text>
</comment>
<feature type="chain" id="PRO_5036967637" description="Protein-methionine-sulfoxide reductase catalytic subunit MsrP" evidence="6">
    <location>
        <begin position="46"/>
        <end position="306"/>
    </location>
</feature>
<comment type="function">
    <text evidence="5">Part of the MsrPQ system that repairs oxidized periplasmic proteins containing methionine sulfoxide residues (Met-O), using respiratory chain electrons. Thus protects these proteins from oxidative-stress damage caused by reactive species of oxygen and chlorine generated by the host defense mechanisms. MsrPQ is essential for the maintenance of envelope integrity under bleach stress, rescuing a wide series of structurally unrelated periplasmic proteins from methionine oxidation. The catalytic subunit MsrP is non-stereospecific, being able to reduce both (R-) and (S-) diastereoisomers of methionine sulfoxide.</text>
</comment>
<dbReference type="NCBIfam" id="NF003767">
    <property type="entry name" value="PRK05363.1"/>
    <property type="match status" value="1"/>
</dbReference>
<feature type="domain" description="Oxidoreductase molybdopterin-binding" evidence="7">
    <location>
        <begin position="92"/>
        <end position="247"/>
    </location>
</feature>
<reference evidence="8" key="1">
    <citation type="submission" date="2020-10" db="EMBL/GenBank/DDBJ databases">
        <title>An improved Amphimedon queenslandica hologenome assembly reveals how three proteobacterial symbionts can extend the metabolic phenotypic of their marine sponge host.</title>
        <authorList>
            <person name="Degnan B."/>
            <person name="Degnan S."/>
            <person name="Xiang X."/>
        </authorList>
    </citation>
    <scope>NUCLEOTIDE SEQUENCE</scope>
    <source>
        <strain evidence="8">AqS2</strain>
    </source>
</reference>
<sequence>MKKIPPSAITPEEVYLGRRRLMAGMAGLGAAGALGLLPAPAAANAAPLAAAPWPGSLTGVEPTPELSAISYNNFYELGTRKESPRDNAGLYEAKPWTVRVDGAVAKPGEYGLEDLLGLAALEERIYRLRCVEAWSMVIPWIGYPLARLIEKVEPLGDAKYVAFETFNPEELFPNAANRSLPWPYREGLRLDEASHDLTLLAFGMYGKEMLNQNGAPVRIVVPWKYGYKSIKAIVRISFVEEEPRTSWNMSQPSEYGFYSNVNPEVDHPRWSQASERLIGDSFFPMFNGYADEVAGMYAGMDLRINH</sequence>
<dbReference type="Gene3D" id="3.90.420.10">
    <property type="entry name" value="Oxidoreductase, molybdopterin-binding domain"/>
    <property type="match status" value="1"/>
</dbReference>
<comment type="similarity">
    <text evidence="5">Belongs to the MsrP family.</text>
</comment>
<feature type="binding site" evidence="5">
    <location>
        <begin position="229"/>
        <end position="231"/>
    </location>
    <ligand>
        <name>Mo-molybdopterin</name>
        <dbReference type="ChEBI" id="CHEBI:71302"/>
    </ligand>
</feature>
<evidence type="ECO:0000256" key="2">
    <source>
        <dbReference type="ARBA" id="ARBA00022723"/>
    </source>
</evidence>
<protein>
    <recommendedName>
        <fullName evidence="5">Protein-methionine-sulfoxide reductase catalytic subunit MsrP</fullName>
        <ecNumber evidence="5">1.8.5.-</ecNumber>
    </recommendedName>
</protein>
<dbReference type="GO" id="GO:0016672">
    <property type="term" value="F:oxidoreductase activity, acting on a sulfur group of donors, quinone or similar compound as acceptor"/>
    <property type="evidence" value="ECO:0007669"/>
    <property type="project" value="UniProtKB-UniRule"/>
</dbReference>
<dbReference type="PROSITE" id="PS51318">
    <property type="entry name" value="TAT"/>
    <property type="match status" value="1"/>
</dbReference>
<dbReference type="InterPro" id="IPR022867">
    <property type="entry name" value="MsrP"/>
</dbReference>
<dbReference type="InterPro" id="IPR000572">
    <property type="entry name" value="OxRdtase_Mopterin-bd_dom"/>
</dbReference>
<feature type="binding site" evidence="5">
    <location>
        <position position="130"/>
    </location>
    <ligand>
        <name>Mo-molybdopterin</name>
        <dbReference type="ChEBI" id="CHEBI:71302"/>
    </ligand>
    <ligandPart>
        <name>Mo</name>
        <dbReference type="ChEBI" id="CHEBI:28685"/>
    </ligandPart>
</feature>